<keyword evidence="4" id="KW-1185">Reference proteome</keyword>
<feature type="transmembrane region" description="Helical" evidence="1">
    <location>
        <begin position="368"/>
        <end position="388"/>
    </location>
</feature>
<reference evidence="3" key="2">
    <citation type="submission" date="2018-10" db="UniProtKB">
        <authorList>
            <consortium name="EnsemblPlants"/>
        </authorList>
    </citation>
    <scope>IDENTIFICATION</scope>
</reference>
<keyword evidence="1" id="KW-0472">Membrane</keyword>
<feature type="transmembrane region" description="Helical" evidence="1">
    <location>
        <begin position="330"/>
        <end position="348"/>
    </location>
</feature>
<keyword evidence="1" id="KW-1133">Transmembrane helix</keyword>
<dbReference type="Gramene" id="TraesJAG2A03G00645830.1">
    <property type="protein sequence ID" value="TraesJAG2A03G00645830.1.CDS1"/>
    <property type="gene ID" value="TraesJAG2A03G00645830"/>
</dbReference>
<dbReference type="EnsemblPlants" id="TraesCSU02G033400.1">
    <property type="protein sequence ID" value="TraesCSU02G033400.1.cds1"/>
    <property type="gene ID" value="TraesCSU02G033400"/>
</dbReference>
<sequence length="671" mass="76472">MLNKLIREEEIERRSMMGFSGALQWWDEWHLRVLALGSLFIQYFLFVSGTVRRRALPAWLRLFIWLAYLGGDALAIYALATLFNRRSQLPGDGSGSGLEVVWAPVLLVHLGGQHNMTAYSIQDTELWMRHAITVASQVSVALYVFCKLWSGEKGLLQAAILMFVVGIIRSCQKPWALKSASISAIASSSATLVPSSPSALRKQGMVALFWQVCTCGYGYGFQSTGFLEAVAEEKDILPQEFAKEARKCVLESELAHDQDKAELLAEPSVEMYVNMVLGDIPVPYSTRIKILQRFMALDFPHAYHLSDCMFLLSFLLLYTRKTILISRLGLCLHLLLPFLALASVVILFSTGHKYLGYKYNMTDVKVTYILFSCTALLDFLMLLVSRFITFIPPVKVAQHSLLSCASRNKRPTILMKLATVVCCKDYVNMHCYIEQAPETSTAYIVHLVHGYVKDGWKQHIHNADSYRRFNSRGGHWTLRKRRLRRLRWSLNMAFDRSVLLWHIATELCYGSTTNRIPECVQGSMVISNYMAYLLCIHPEMLMPGTRSSIFTFACHDVELMLGHESSLGDLVPNAHRLHYQLLELHDEGERWEVVQGVWVEMLCYSASRCRGYLHAKSLSEGVELLSRVWLLLLFMGMETFADRFQRPFTRREVHNDDAGRTDENEINISIV</sequence>
<name>A0A3B6U9P9_WHEAT</name>
<dbReference type="Gramene" id="TraesWEE_scaffold_013111_01G000300.1">
    <property type="protein sequence ID" value="TraesWEE_scaffold_013111_01G000300.1"/>
    <property type="gene ID" value="TraesWEE_scaffold_013111_01G000300"/>
</dbReference>
<evidence type="ECO:0000259" key="2">
    <source>
        <dbReference type="Pfam" id="PF13968"/>
    </source>
</evidence>
<proteinExistence type="predicted"/>
<dbReference type="Pfam" id="PF13968">
    <property type="entry name" value="DUF4220"/>
    <property type="match status" value="1"/>
</dbReference>
<dbReference type="Gramene" id="TraesCAD_scaffold_003973_01G001200.1">
    <property type="protein sequence ID" value="TraesCAD_scaffold_003973_01G001200.1"/>
    <property type="gene ID" value="TraesCAD_scaffold_003973_01G001200"/>
</dbReference>
<dbReference type="Gramene" id="TraesSTAUn03G04522260.1">
    <property type="protein sequence ID" value="TraesSTAUn03G04522260.1.CDS1"/>
    <property type="gene ID" value="TraesSTAUn03G04522260"/>
</dbReference>
<feature type="transmembrane region" description="Helical" evidence="1">
    <location>
        <begin position="59"/>
        <end position="80"/>
    </location>
</feature>
<evidence type="ECO:0000256" key="1">
    <source>
        <dbReference type="SAM" id="Phobius"/>
    </source>
</evidence>
<organism evidence="3">
    <name type="scientific">Triticum aestivum</name>
    <name type="common">Wheat</name>
    <dbReference type="NCBI Taxonomy" id="4565"/>
    <lineage>
        <taxon>Eukaryota</taxon>
        <taxon>Viridiplantae</taxon>
        <taxon>Streptophyta</taxon>
        <taxon>Embryophyta</taxon>
        <taxon>Tracheophyta</taxon>
        <taxon>Spermatophyta</taxon>
        <taxon>Magnoliopsida</taxon>
        <taxon>Liliopsida</taxon>
        <taxon>Poales</taxon>
        <taxon>Poaceae</taxon>
        <taxon>BOP clade</taxon>
        <taxon>Pooideae</taxon>
        <taxon>Triticodae</taxon>
        <taxon>Triticeae</taxon>
        <taxon>Triticinae</taxon>
        <taxon>Triticum</taxon>
    </lineage>
</organism>
<dbReference type="InterPro" id="IPR025315">
    <property type="entry name" value="DUF4220"/>
</dbReference>
<feature type="transmembrane region" description="Helical" evidence="1">
    <location>
        <begin position="29"/>
        <end position="47"/>
    </location>
</feature>
<dbReference type="Proteomes" id="UP000019116">
    <property type="component" value="Chromosome Un"/>
</dbReference>
<feature type="domain" description="DUF4220" evidence="2">
    <location>
        <begin position="65"/>
        <end position="384"/>
    </location>
</feature>
<reference evidence="3" key="1">
    <citation type="submission" date="2018-08" db="EMBL/GenBank/DDBJ databases">
        <authorList>
            <person name="Rossello M."/>
        </authorList>
    </citation>
    <scope>NUCLEOTIDE SEQUENCE [LARGE SCALE GENOMIC DNA]</scope>
    <source>
        <strain evidence="3">cv. Chinese Spring</strain>
    </source>
</reference>
<evidence type="ECO:0000313" key="4">
    <source>
        <dbReference type="Proteomes" id="UP000019116"/>
    </source>
</evidence>
<dbReference type="Gramene" id="TraesNORUn03G04561870.1">
    <property type="protein sequence ID" value="TraesNORUn03G04561870.1.CDS1"/>
    <property type="gene ID" value="TraesNORUn03G04561870"/>
</dbReference>
<dbReference type="Gramene" id="TraesROB_scaffold_004794_01G000300.1">
    <property type="protein sequence ID" value="TraesROB_scaffold_004794_01G000300.1"/>
    <property type="gene ID" value="TraesROB_scaffold_004794_01G000300"/>
</dbReference>
<dbReference type="InterPro" id="IPR007658">
    <property type="entry name" value="DUF594"/>
</dbReference>
<dbReference type="Gramene" id="TraesCLE_scaffold_007030_01G000200.1">
    <property type="protein sequence ID" value="TraesCLE_scaffold_007030_01G000200.1"/>
    <property type="gene ID" value="TraesCLE_scaffold_007030_01G000200"/>
</dbReference>
<dbReference type="AlphaFoldDB" id="A0A3B6U9P9"/>
<dbReference type="OrthoDB" id="10282109at2759"/>
<dbReference type="OMA" id="CYLGMET"/>
<dbReference type="PANTHER" id="PTHR31325">
    <property type="entry name" value="OS01G0798800 PROTEIN-RELATED"/>
    <property type="match status" value="1"/>
</dbReference>
<dbReference type="Gramene" id="TraesCSU02G033400.1">
    <property type="protein sequence ID" value="TraesCSU02G033400.1.cds1"/>
    <property type="gene ID" value="TraesCSU02G033400"/>
</dbReference>
<dbReference type="Gramene" id="TraesLACUn03G04461880.1">
    <property type="protein sequence ID" value="TraesLACUn03G04461880.1.CDS1"/>
    <property type="gene ID" value="TraesLACUn03G04461880"/>
</dbReference>
<protein>
    <recommendedName>
        <fullName evidence="2">DUF4220 domain-containing protein</fullName>
    </recommendedName>
</protein>
<accession>A0A3B6U9P9</accession>
<dbReference type="Pfam" id="PF04578">
    <property type="entry name" value="DUF594"/>
    <property type="match status" value="1"/>
</dbReference>
<keyword evidence="1" id="KW-0812">Transmembrane</keyword>
<dbReference type="Gramene" id="TraesPARA_EIv1.0_1501140.1">
    <property type="protein sequence ID" value="TraesPARA_EIv1.0_1501140.1.CDS1"/>
    <property type="gene ID" value="TraesPARA_EIv1.0_1501140"/>
</dbReference>
<feature type="transmembrane region" description="Helical" evidence="1">
    <location>
        <begin position="301"/>
        <end position="318"/>
    </location>
</feature>
<dbReference type="STRING" id="4565.A0A3B6U9P9"/>
<dbReference type="Gramene" id="TraesJULUn03G04558950.1">
    <property type="protein sequence ID" value="TraesJULUn03G04558950.1.CDS1"/>
    <property type="gene ID" value="TraesJULUn03G04558950"/>
</dbReference>
<evidence type="ECO:0000313" key="3">
    <source>
        <dbReference type="EnsemblPlants" id="TraesCSU02G033400.1.cds1"/>
    </source>
</evidence>